<keyword evidence="3" id="KW-1185">Reference proteome</keyword>
<evidence type="ECO:0000259" key="1">
    <source>
        <dbReference type="PROSITE" id="PS51819"/>
    </source>
</evidence>
<dbReference type="EMBL" id="BONZ01000030">
    <property type="protein sequence ID" value="GIH14982.1"/>
    <property type="molecule type" value="Genomic_DNA"/>
</dbReference>
<dbReference type="PANTHER" id="PTHR35908">
    <property type="entry name" value="HYPOTHETICAL FUSION PROTEIN"/>
    <property type="match status" value="1"/>
</dbReference>
<evidence type="ECO:0000313" key="2">
    <source>
        <dbReference type="EMBL" id="GIH14982.1"/>
    </source>
</evidence>
<dbReference type="InterPro" id="IPR041581">
    <property type="entry name" value="Glyoxalase_6"/>
</dbReference>
<evidence type="ECO:0000313" key="3">
    <source>
        <dbReference type="Proteomes" id="UP000642748"/>
    </source>
</evidence>
<dbReference type="Proteomes" id="UP000642748">
    <property type="component" value="Unassembled WGS sequence"/>
</dbReference>
<dbReference type="Gene3D" id="3.10.180.10">
    <property type="entry name" value="2,3-Dihydroxybiphenyl 1,2-Dioxygenase, domain 1"/>
    <property type="match status" value="1"/>
</dbReference>
<dbReference type="RefSeq" id="WP_203918624.1">
    <property type="nucleotide sequence ID" value="NZ_BONZ01000030.1"/>
</dbReference>
<comment type="caution">
    <text evidence="2">The sequence shown here is derived from an EMBL/GenBank/DDBJ whole genome shotgun (WGS) entry which is preliminary data.</text>
</comment>
<gene>
    <name evidence="2" type="ORF">Raf01_31540</name>
</gene>
<protein>
    <recommendedName>
        <fullName evidence="1">VOC domain-containing protein</fullName>
    </recommendedName>
</protein>
<dbReference type="PANTHER" id="PTHR35908:SF1">
    <property type="entry name" value="CONSERVED PROTEIN"/>
    <property type="match status" value="1"/>
</dbReference>
<reference evidence="2" key="1">
    <citation type="submission" date="2021-01" db="EMBL/GenBank/DDBJ databases">
        <title>Whole genome shotgun sequence of Rugosimonospora africana NBRC 104875.</title>
        <authorList>
            <person name="Komaki H."/>
            <person name="Tamura T."/>
        </authorList>
    </citation>
    <scope>NUCLEOTIDE SEQUENCE</scope>
    <source>
        <strain evidence="2">NBRC 104875</strain>
    </source>
</reference>
<dbReference type="SUPFAM" id="SSF54593">
    <property type="entry name" value="Glyoxalase/Bleomycin resistance protein/Dihydroxybiphenyl dioxygenase"/>
    <property type="match status" value="1"/>
</dbReference>
<dbReference type="Pfam" id="PF18029">
    <property type="entry name" value="Glyoxalase_6"/>
    <property type="match status" value="1"/>
</dbReference>
<feature type="domain" description="VOC" evidence="1">
    <location>
        <begin position="4"/>
        <end position="107"/>
    </location>
</feature>
<proteinExistence type="predicted"/>
<accession>A0A8J3VQF0</accession>
<name>A0A8J3VQF0_9ACTN</name>
<dbReference type="InterPro" id="IPR037523">
    <property type="entry name" value="VOC_core"/>
</dbReference>
<dbReference type="PROSITE" id="PS51819">
    <property type="entry name" value="VOC"/>
    <property type="match status" value="1"/>
</dbReference>
<sequence>MGIRMNGVVIDANDLDLLATFWSGLLGLEVSRRESDWISLGPHLALQLVPEQKTVKNRIHLDLVADDFAAAVERARELGAAPVDELREDLWQVWRDPEGNEFCLCLS</sequence>
<dbReference type="InterPro" id="IPR029068">
    <property type="entry name" value="Glyas_Bleomycin-R_OHBP_Dase"/>
</dbReference>
<dbReference type="AlphaFoldDB" id="A0A8J3VQF0"/>
<organism evidence="2 3">
    <name type="scientific">Rugosimonospora africana</name>
    <dbReference type="NCBI Taxonomy" id="556532"/>
    <lineage>
        <taxon>Bacteria</taxon>
        <taxon>Bacillati</taxon>
        <taxon>Actinomycetota</taxon>
        <taxon>Actinomycetes</taxon>
        <taxon>Micromonosporales</taxon>
        <taxon>Micromonosporaceae</taxon>
        <taxon>Rugosimonospora</taxon>
    </lineage>
</organism>
<dbReference type="CDD" id="cd06587">
    <property type="entry name" value="VOC"/>
    <property type="match status" value="1"/>
</dbReference>